<protein>
    <recommendedName>
        <fullName evidence="1">DUF7336 domain-containing protein</fullName>
    </recommendedName>
</protein>
<evidence type="ECO:0000313" key="2">
    <source>
        <dbReference type="EMBL" id="PXZ04210.1"/>
    </source>
</evidence>
<dbReference type="InterPro" id="IPR055760">
    <property type="entry name" value="DUF7336"/>
</dbReference>
<comment type="caution">
    <text evidence="2">The sequence shown here is derived from an EMBL/GenBank/DDBJ whole genome shotgun (WGS) entry which is preliminary data.</text>
</comment>
<dbReference type="RefSeq" id="WP_110423554.1">
    <property type="nucleotide sequence ID" value="NZ_QGLP01000005.1"/>
</dbReference>
<name>A0A2V4DU07_9GAMM</name>
<gene>
    <name evidence="2" type="ORF">DKK79_07545</name>
</gene>
<accession>A0A2V4DU07</accession>
<evidence type="ECO:0000313" key="3">
    <source>
        <dbReference type="Proteomes" id="UP000247483"/>
    </source>
</evidence>
<dbReference type="EMBL" id="QGLP01000005">
    <property type="protein sequence ID" value="PXZ04210.1"/>
    <property type="molecule type" value="Genomic_DNA"/>
</dbReference>
<organism evidence="2 3">
    <name type="scientific">Gilliamella apicola</name>
    <dbReference type="NCBI Taxonomy" id="1196095"/>
    <lineage>
        <taxon>Bacteria</taxon>
        <taxon>Pseudomonadati</taxon>
        <taxon>Pseudomonadota</taxon>
        <taxon>Gammaproteobacteria</taxon>
        <taxon>Orbales</taxon>
        <taxon>Orbaceae</taxon>
        <taxon>Gilliamella</taxon>
    </lineage>
</organism>
<dbReference type="AlphaFoldDB" id="A0A2V4DU07"/>
<dbReference type="Pfam" id="PF24024">
    <property type="entry name" value="DUF7336"/>
    <property type="match status" value="1"/>
</dbReference>
<sequence>MQKVYYLHHTRDKGTEDEDDKKIGTFGSYQLAEEVINRIKDKPGFIDYPNDFYIDEYIIDKDYWTYGFSYEKDLK</sequence>
<dbReference type="Proteomes" id="UP000247483">
    <property type="component" value="Unassembled WGS sequence"/>
</dbReference>
<feature type="domain" description="DUF7336" evidence="1">
    <location>
        <begin position="3"/>
        <end position="68"/>
    </location>
</feature>
<proteinExistence type="predicted"/>
<reference evidence="2 3" key="1">
    <citation type="submission" date="2018-05" db="EMBL/GenBank/DDBJ databases">
        <title>Reference genomes for bee gut microbiota database.</title>
        <authorList>
            <person name="Ellegaard K.M."/>
        </authorList>
    </citation>
    <scope>NUCLEOTIDE SEQUENCE [LARGE SCALE GENOMIC DNA]</scope>
    <source>
        <strain evidence="2 3">ESL0177</strain>
    </source>
</reference>
<evidence type="ECO:0000259" key="1">
    <source>
        <dbReference type="Pfam" id="PF24024"/>
    </source>
</evidence>